<accession>A0ABQ9GEX4</accession>
<organism evidence="1 2">
    <name type="scientific">Dryococelus australis</name>
    <dbReference type="NCBI Taxonomy" id="614101"/>
    <lineage>
        <taxon>Eukaryota</taxon>
        <taxon>Metazoa</taxon>
        <taxon>Ecdysozoa</taxon>
        <taxon>Arthropoda</taxon>
        <taxon>Hexapoda</taxon>
        <taxon>Insecta</taxon>
        <taxon>Pterygota</taxon>
        <taxon>Neoptera</taxon>
        <taxon>Polyneoptera</taxon>
        <taxon>Phasmatodea</taxon>
        <taxon>Verophasmatodea</taxon>
        <taxon>Anareolatae</taxon>
        <taxon>Phasmatidae</taxon>
        <taxon>Eurycanthinae</taxon>
        <taxon>Dryococelus</taxon>
    </lineage>
</organism>
<dbReference type="Proteomes" id="UP001159363">
    <property type="component" value="Chromosome 11"/>
</dbReference>
<dbReference type="PANTHER" id="PTHR47331:SF5">
    <property type="entry name" value="RIBONUCLEASE H"/>
    <property type="match status" value="1"/>
</dbReference>
<proteinExistence type="predicted"/>
<dbReference type="PANTHER" id="PTHR47331">
    <property type="entry name" value="PHD-TYPE DOMAIN-CONTAINING PROTEIN"/>
    <property type="match status" value="1"/>
</dbReference>
<sequence>MLTNEEGLCEHHFSVSHERGANDRYMVWLPFRDNNLELGESHVNVVARLHKIECQLKHQPDKHQKYVDFMNEYMALGHMELIPPEQLQKPPHETCYILHIPVLKESSATTKLRVVFDALTKTASGISLNDKMLVGVKLQEDFWSLLT</sequence>
<evidence type="ECO:0000313" key="2">
    <source>
        <dbReference type="Proteomes" id="UP001159363"/>
    </source>
</evidence>
<gene>
    <name evidence="1" type="ORF">PR048_027252</name>
</gene>
<name>A0ABQ9GEX4_9NEOP</name>
<protein>
    <submittedName>
        <fullName evidence="1">Uncharacterized protein</fullName>
    </submittedName>
</protein>
<keyword evidence="2" id="KW-1185">Reference proteome</keyword>
<evidence type="ECO:0000313" key="1">
    <source>
        <dbReference type="EMBL" id="KAJ8870950.1"/>
    </source>
</evidence>
<comment type="caution">
    <text evidence="1">The sequence shown here is derived from an EMBL/GenBank/DDBJ whole genome shotgun (WGS) entry which is preliminary data.</text>
</comment>
<dbReference type="EMBL" id="JARBHB010000012">
    <property type="protein sequence ID" value="KAJ8870950.1"/>
    <property type="molecule type" value="Genomic_DNA"/>
</dbReference>
<reference evidence="1 2" key="1">
    <citation type="submission" date="2023-02" db="EMBL/GenBank/DDBJ databases">
        <title>LHISI_Scaffold_Assembly.</title>
        <authorList>
            <person name="Stuart O.P."/>
            <person name="Cleave R."/>
            <person name="Magrath M.J.L."/>
            <person name="Mikheyev A.S."/>
        </authorList>
    </citation>
    <scope>NUCLEOTIDE SEQUENCE [LARGE SCALE GENOMIC DNA]</scope>
    <source>
        <strain evidence="1">Daus_M_001</strain>
        <tissue evidence="1">Leg muscle</tissue>
    </source>
</reference>